<organism evidence="1">
    <name type="scientific">marine sediment metagenome</name>
    <dbReference type="NCBI Taxonomy" id="412755"/>
    <lineage>
        <taxon>unclassified sequences</taxon>
        <taxon>metagenomes</taxon>
        <taxon>ecological metagenomes</taxon>
    </lineage>
</organism>
<evidence type="ECO:0000313" key="1">
    <source>
        <dbReference type="EMBL" id="GAH37347.1"/>
    </source>
</evidence>
<gene>
    <name evidence="1" type="ORF">S03H2_13434</name>
</gene>
<dbReference type="SUPFAM" id="SSF89447">
    <property type="entry name" value="AbrB/MazE/MraZ-like"/>
    <property type="match status" value="1"/>
</dbReference>
<accession>X1EXN9</accession>
<proteinExistence type="predicted"/>
<name>X1EXN9_9ZZZZ</name>
<comment type="caution">
    <text evidence="1">The sequence shown here is derived from an EMBL/GenBank/DDBJ whole genome shotgun (WGS) entry which is preliminary data.</text>
</comment>
<protein>
    <recommendedName>
        <fullName evidence="2">SpoVT-AbrB domain-containing protein</fullName>
    </recommendedName>
</protein>
<evidence type="ECO:0008006" key="2">
    <source>
        <dbReference type="Google" id="ProtNLM"/>
    </source>
</evidence>
<dbReference type="AlphaFoldDB" id="X1EXN9"/>
<dbReference type="EMBL" id="BARU01006820">
    <property type="protein sequence ID" value="GAH37347.1"/>
    <property type="molecule type" value="Genomic_DNA"/>
</dbReference>
<dbReference type="InterPro" id="IPR037914">
    <property type="entry name" value="SpoVT-AbrB_sf"/>
</dbReference>
<reference evidence="1" key="1">
    <citation type="journal article" date="2014" name="Front. Microbiol.">
        <title>High frequency of phylogenetically diverse reductive dehalogenase-homologous genes in deep subseafloor sedimentary metagenomes.</title>
        <authorList>
            <person name="Kawai M."/>
            <person name="Futagami T."/>
            <person name="Toyoda A."/>
            <person name="Takaki Y."/>
            <person name="Nishi S."/>
            <person name="Hori S."/>
            <person name="Arai W."/>
            <person name="Tsubouchi T."/>
            <person name="Morono Y."/>
            <person name="Uchiyama I."/>
            <person name="Ito T."/>
            <person name="Fujiyama A."/>
            <person name="Inagaki F."/>
            <person name="Takami H."/>
        </authorList>
    </citation>
    <scope>NUCLEOTIDE SEQUENCE</scope>
    <source>
        <strain evidence="1">Expedition CK06-06</strain>
    </source>
</reference>
<sequence>MEKPYRYQKKLLKSGNSLYALVPQTWARDNGQDVIIEVYKDKIIITPVPK</sequence>